<gene>
    <name evidence="7" type="primary">ndhJ</name>
    <name evidence="3" type="synonym">nuoC</name>
    <name evidence="7" type="ORF">GCM10017764_12560</name>
</gene>
<keyword evidence="3 5" id="KW-0874">Quinone</keyword>
<keyword evidence="8" id="KW-1185">Reference proteome</keyword>
<evidence type="ECO:0000259" key="6">
    <source>
        <dbReference type="Pfam" id="PF00329"/>
    </source>
</evidence>
<dbReference type="Gene3D" id="3.30.460.80">
    <property type="entry name" value="NADH:ubiquinone oxidoreductase, 30kDa subunit"/>
    <property type="match status" value="1"/>
</dbReference>
<dbReference type="EMBL" id="BNAF01000004">
    <property type="protein sequence ID" value="GHE31012.1"/>
    <property type="molecule type" value="Genomic_DNA"/>
</dbReference>
<proteinExistence type="inferred from homology"/>
<feature type="domain" description="NADH:ubiquinone oxidoreductase 30kDa subunit" evidence="6">
    <location>
        <begin position="31"/>
        <end position="154"/>
    </location>
</feature>
<evidence type="ECO:0000313" key="8">
    <source>
        <dbReference type="Proteomes" id="UP000620550"/>
    </source>
</evidence>
<evidence type="ECO:0000256" key="3">
    <source>
        <dbReference type="HAMAP-Rule" id="MF_01357"/>
    </source>
</evidence>
<evidence type="ECO:0000256" key="1">
    <source>
        <dbReference type="ARBA" id="ARBA00007569"/>
    </source>
</evidence>
<evidence type="ECO:0000256" key="2">
    <source>
        <dbReference type="ARBA" id="ARBA00022448"/>
    </source>
</evidence>
<dbReference type="NCBIfam" id="TIGR01961">
    <property type="entry name" value="NuoC_fam"/>
    <property type="match status" value="1"/>
</dbReference>
<dbReference type="Proteomes" id="UP000620550">
    <property type="component" value="Unassembled WGS sequence"/>
</dbReference>
<dbReference type="PANTHER" id="PTHR10884">
    <property type="entry name" value="NADH DEHYDROGENASE UBIQUINONE IRON-SULFUR PROTEIN 3"/>
    <property type="match status" value="1"/>
</dbReference>
<comment type="caution">
    <text evidence="7">The sequence shown here is derived from an EMBL/GenBank/DDBJ whole genome shotgun (WGS) entry which is preliminary data.</text>
</comment>
<keyword evidence="3" id="KW-0472">Membrane</keyword>
<dbReference type="PANTHER" id="PTHR10884:SF14">
    <property type="entry name" value="NADH DEHYDROGENASE [UBIQUINONE] IRON-SULFUR PROTEIN 3, MITOCHONDRIAL"/>
    <property type="match status" value="1"/>
</dbReference>
<protein>
    <recommendedName>
        <fullName evidence="3">NADH-quinone oxidoreductase subunit C</fullName>
        <ecNumber evidence="3">7.1.1.-</ecNumber>
    </recommendedName>
    <alternativeName>
        <fullName evidence="3">NADH dehydrogenase I subunit C</fullName>
    </alternativeName>
    <alternativeName>
        <fullName evidence="3">NDH-1 subunit C</fullName>
    </alternativeName>
</protein>
<dbReference type="InterPro" id="IPR020396">
    <property type="entry name" value="NADH_UbQ_OxRdtase_CS"/>
</dbReference>
<keyword evidence="3 4" id="KW-0520">NAD</keyword>
<comment type="subunit">
    <text evidence="3">NDH-1 is composed of 14 different subunits. Subunits NuoB, C, D, E, F, and G constitute the peripheral sector of the complex.</text>
</comment>
<keyword evidence="2 3" id="KW-0813">Transport</keyword>
<dbReference type="InterPro" id="IPR001268">
    <property type="entry name" value="NADH_UbQ_OxRdtase_30kDa_su"/>
</dbReference>
<dbReference type="HAMAP" id="MF_01357">
    <property type="entry name" value="NDH1_NuoC"/>
    <property type="match status" value="1"/>
</dbReference>
<dbReference type="InterPro" id="IPR037232">
    <property type="entry name" value="NADH_quin_OxRdtase_su_C/D-like"/>
</dbReference>
<comment type="catalytic activity">
    <reaction evidence="3 5">
        <text>a quinone + NADH + 5 H(+)(in) = a quinol + NAD(+) + 4 H(+)(out)</text>
        <dbReference type="Rhea" id="RHEA:57888"/>
        <dbReference type="ChEBI" id="CHEBI:15378"/>
        <dbReference type="ChEBI" id="CHEBI:24646"/>
        <dbReference type="ChEBI" id="CHEBI:57540"/>
        <dbReference type="ChEBI" id="CHEBI:57945"/>
        <dbReference type="ChEBI" id="CHEBI:132124"/>
    </reaction>
</comment>
<comment type="subcellular location">
    <subcellularLocation>
        <location evidence="3">Cell membrane</location>
        <topology evidence="3">Peripheral membrane protein</topology>
        <orientation evidence="3">Cytoplasmic side</orientation>
    </subcellularLocation>
</comment>
<dbReference type="EC" id="7.1.1.-" evidence="3"/>
<evidence type="ECO:0000256" key="4">
    <source>
        <dbReference type="RuleBase" id="RU003456"/>
    </source>
</evidence>
<organism evidence="7 8">
    <name type="scientific">Sphingobacterium griseoflavum</name>
    <dbReference type="NCBI Taxonomy" id="1474952"/>
    <lineage>
        <taxon>Bacteria</taxon>
        <taxon>Pseudomonadati</taxon>
        <taxon>Bacteroidota</taxon>
        <taxon>Sphingobacteriia</taxon>
        <taxon>Sphingobacteriales</taxon>
        <taxon>Sphingobacteriaceae</taxon>
        <taxon>Sphingobacterium</taxon>
    </lineage>
</organism>
<dbReference type="PROSITE" id="PS00542">
    <property type="entry name" value="COMPLEX1_30K"/>
    <property type="match status" value="1"/>
</dbReference>
<dbReference type="SUPFAM" id="SSF143243">
    <property type="entry name" value="Nqo5-like"/>
    <property type="match status" value="1"/>
</dbReference>
<comment type="function">
    <text evidence="3">NDH-1 shuttles electrons from NADH, via FMN and iron-sulfur (Fe-S) centers, to quinones in the respiratory chain. The immediate electron acceptor for the enzyme in this species is believed to be a menaquinone. Couples the redox reaction to proton translocation (for every two electrons transferred, four hydrogen ions are translocated across the cytoplasmic membrane), and thus conserves the redox energy in a proton gradient.</text>
</comment>
<evidence type="ECO:0000313" key="7">
    <source>
        <dbReference type="EMBL" id="GHE31012.1"/>
    </source>
</evidence>
<accession>A0ABQ3HSQ7</accession>
<name>A0ABQ3HSQ7_9SPHI</name>
<keyword evidence="3 4" id="KW-1278">Translocase</keyword>
<reference evidence="8" key="1">
    <citation type="journal article" date="2019" name="Int. J. Syst. Evol. Microbiol.">
        <title>The Global Catalogue of Microorganisms (GCM) 10K type strain sequencing project: providing services to taxonomists for standard genome sequencing and annotation.</title>
        <authorList>
            <consortium name="The Broad Institute Genomics Platform"/>
            <consortium name="The Broad Institute Genome Sequencing Center for Infectious Disease"/>
            <person name="Wu L."/>
            <person name="Ma J."/>
        </authorList>
    </citation>
    <scope>NUCLEOTIDE SEQUENCE [LARGE SCALE GENOMIC DNA]</scope>
    <source>
        <strain evidence="8">CGMCC 1.12966</strain>
    </source>
</reference>
<evidence type="ECO:0000256" key="5">
    <source>
        <dbReference type="RuleBase" id="RU003582"/>
    </source>
</evidence>
<keyword evidence="3" id="KW-1003">Cell membrane</keyword>
<comment type="similarity">
    <text evidence="1 3 4">Belongs to the complex I 30 kDa subunit family.</text>
</comment>
<dbReference type="Pfam" id="PF00329">
    <property type="entry name" value="Complex1_30kDa"/>
    <property type="match status" value="1"/>
</dbReference>
<dbReference type="InterPro" id="IPR010218">
    <property type="entry name" value="NADH_DH_suC"/>
</dbReference>
<dbReference type="RefSeq" id="WP_189625789.1">
    <property type="nucleotide sequence ID" value="NZ_BNAF01000004.1"/>
</dbReference>
<sequence length="163" mass="19054">MVEQIQHLLHEKFGEMAVLRVDAQPLQPILVVNSELIVDICLFLRDTEGCYFDFLSNISAVDYFPEKRFAVVYHLSSIPYQTQVTLKVEIDNERLLHELPVMPSVSSVWRTADWHEREAYDLMGIFFSGHPDLRRILLPDDWDGYPLRKDYQDAETYHGIAIK</sequence>